<gene>
    <name evidence="5" type="ORF">EV643_1459</name>
</gene>
<dbReference type="CDD" id="cd06267">
    <property type="entry name" value="PBP1_LacI_sugar_binding-like"/>
    <property type="match status" value="1"/>
</dbReference>
<dbReference type="SUPFAM" id="SSF53822">
    <property type="entry name" value="Periplasmic binding protein-like I"/>
    <property type="match status" value="1"/>
</dbReference>
<dbReference type="PROSITE" id="PS00356">
    <property type="entry name" value="HTH_LACI_1"/>
    <property type="match status" value="1"/>
</dbReference>
<dbReference type="Pfam" id="PF00356">
    <property type="entry name" value="LacI"/>
    <property type="match status" value="1"/>
</dbReference>
<dbReference type="InterPro" id="IPR028082">
    <property type="entry name" value="Peripla_BP_I"/>
</dbReference>
<dbReference type="GO" id="GO:0003700">
    <property type="term" value="F:DNA-binding transcription factor activity"/>
    <property type="evidence" value="ECO:0007669"/>
    <property type="project" value="TreeGrafter"/>
</dbReference>
<dbReference type="Gene3D" id="3.40.50.2300">
    <property type="match status" value="2"/>
</dbReference>
<dbReference type="AlphaFoldDB" id="A0A4R6J5Y3"/>
<comment type="caution">
    <text evidence="5">The sequence shown here is derived from an EMBL/GenBank/DDBJ whole genome shotgun (WGS) entry which is preliminary data.</text>
</comment>
<dbReference type="Pfam" id="PF13377">
    <property type="entry name" value="Peripla_BP_3"/>
    <property type="match status" value="1"/>
</dbReference>
<dbReference type="Proteomes" id="UP000295388">
    <property type="component" value="Unassembled WGS sequence"/>
</dbReference>
<sequence length="653" mass="69401">MTRQLKSGTTIGEVARAAQVSRSTVSRVMNGQANVAPEIAARVHAAADQLQYRPSKLARGLSLGRTNTVALVVPDLGNPMFQQLLRGAMAAADEMGYRILVAETVENPAREAEVTLEARLRCDAVILAAPRMPEEELLALLPEVKPAVLLNRLVEGVPALTVDYALGIALLVDHLVENGHQDLAYVAGPPSAASHHVRARALEEARTRHPFLRVRTIAGGSTVDAGYRVADEVLESRATAVVAFNDLVAFGLLARLNETGVAVPGDISVTGFDDIELARFATPSLTTAVVPQAEVGRRAWARLIASIDTPGVEPGEVEVIEPSLVVRSSSGPVPPARRLGAPSSGTAGLVHRNLGNGLTAEWKLEDDGAVFEGLEVPLTRYVSGAAMPRVHSPRPHLHPVHSLSGRALTVTSPVDHRHHYGLSLTVADVDGTTYWGGRTFLPGQGPTLLSNHGRQISTRLTVEGTAGLVDRITWADQNDRQQLLEERRLTGVLIAEAEAWALGWHSALTAPSGATIASPAVNGRPGAGYGGIFWRFPFGERTELLTVDGTGEPGAHSSKSPWLVVSALYGEAWTSVVLVQDAQEPLPWFVRLSDYVGAGPSLAWDSARVLAPGETFDTSLIALVVDRRLSQADASDLAALAVARVDSARRTAS</sequence>
<dbReference type="InterPro" id="IPR010982">
    <property type="entry name" value="Lambda_DNA-bd_dom_sf"/>
</dbReference>
<dbReference type="PANTHER" id="PTHR30146:SF153">
    <property type="entry name" value="LACTOSE OPERON REPRESSOR"/>
    <property type="match status" value="1"/>
</dbReference>
<dbReference type="Pfam" id="PF14100">
    <property type="entry name" value="DUF6807"/>
    <property type="match status" value="1"/>
</dbReference>
<dbReference type="InterPro" id="IPR029475">
    <property type="entry name" value="DUF6807"/>
</dbReference>
<evidence type="ECO:0000256" key="2">
    <source>
        <dbReference type="ARBA" id="ARBA00023125"/>
    </source>
</evidence>
<dbReference type="CDD" id="cd01392">
    <property type="entry name" value="HTH_LacI"/>
    <property type="match status" value="1"/>
</dbReference>
<dbReference type="EMBL" id="SNWQ01000045">
    <property type="protein sequence ID" value="TDO29665.1"/>
    <property type="molecule type" value="Genomic_DNA"/>
</dbReference>
<dbReference type="OrthoDB" id="3258243at2"/>
<feature type="domain" description="HTH lacI-type" evidence="4">
    <location>
        <begin position="9"/>
        <end position="63"/>
    </location>
</feature>
<dbReference type="InterPro" id="IPR000843">
    <property type="entry name" value="HTH_LacI"/>
</dbReference>
<evidence type="ECO:0000259" key="4">
    <source>
        <dbReference type="PROSITE" id="PS50932"/>
    </source>
</evidence>
<evidence type="ECO:0000256" key="3">
    <source>
        <dbReference type="ARBA" id="ARBA00023163"/>
    </source>
</evidence>
<protein>
    <submittedName>
        <fullName evidence="5">LacI family transcriptional regulator</fullName>
    </submittedName>
</protein>
<dbReference type="SMART" id="SM00354">
    <property type="entry name" value="HTH_LACI"/>
    <property type="match status" value="1"/>
</dbReference>
<evidence type="ECO:0000313" key="6">
    <source>
        <dbReference type="Proteomes" id="UP000295388"/>
    </source>
</evidence>
<dbReference type="SUPFAM" id="SSF47413">
    <property type="entry name" value="lambda repressor-like DNA-binding domains"/>
    <property type="match status" value="1"/>
</dbReference>
<dbReference type="RefSeq" id="WP_133805863.1">
    <property type="nucleotide sequence ID" value="NZ_SNWQ01000045.1"/>
</dbReference>
<keyword evidence="2" id="KW-0238">DNA-binding</keyword>
<organism evidence="5 6">
    <name type="scientific">Kribbella caucasensis</name>
    <dbReference type="NCBI Taxonomy" id="2512215"/>
    <lineage>
        <taxon>Bacteria</taxon>
        <taxon>Bacillati</taxon>
        <taxon>Actinomycetota</taxon>
        <taxon>Actinomycetes</taxon>
        <taxon>Propionibacteriales</taxon>
        <taxon>Kribbellaceae</taxon>
        <taxon>Kribbella</taxon>
    </lineage>
</organism>
<keyword evidence="6" id="KW-1185">Reference proteome</keyword>
<evidence type="ECO:0000256" key="1">
    <source>
        <dbReference type="ARBA" id="ARBA00023015"/>
    </source>
</evidence>
<dbReference type="PANTHER" id="PTHR30146">
    <property type="entry name" value="LACI-RELATED TRANSCRIPTIONAL REPRESSOR"/>
    <property type="match status" value="1"/>
</dbReference>
<dbReference type="PROSITE" id="PS50932">
    <property type="entry name" value="HTH_LACI_2"/>
    <property type="match status" value="1"/>
</dbReference>
<evidence type="ECO:0000313" key="5">
    <source>
        <dbReference type="EMBL" id="TDO29665.1"/>
    </source>
</evidence>
<keyword evidence="3" id="KW-0804">Transcription</keyword>
<dbReference type="Gene3D" id="1.10.260.40">
    <property type="entry name" value="lambda repressor-like DNA-binding domains"/>
    <property type="match status" value="1"/>
</dbReference>
<keyword evidence="1" id="KW-0805">Transcription regulation</keyword>
<accession>A0A4R6J5Y3</accession>
<proteinExistence type="predicted"/>
<dbReference type="GO" id="GO:0000976">
    <property type="term" value="F:transcription cis-regulatory region binding"/>
    <property type="evidence" value="ECO:0007669"/>
    <property type="project" value="TreeGrafter"/>
</dbReference>
<dbReference type="InterPro" id="IPR046335">
    <property type="entry name" value="LacI/GalR-like_sensor"/>
</dbReference>
<name>A0A4R6J5Y3_9ACTN</name>
<reference evidence="5 6" key="1">
    <citation type="submission" date="2019-03" db="EMBL/GenBank/DDBJ databases">
        <title>Genomic Encyclopedia of Type Strains, Phase III (KMG-III): the genomes of soil and plant-associated and newly described type strains.</title>
        <authorList>
            <person name="Whitman W."/>
        </authorList>
    </citation>
    <scope>NUCLEOTIDE SEQUENCE [LARGE SCALE GENOMIC DNA]</scope>
    <source>
        <strain evidence="5 6">VKM Ac-2527</strain>
    </source>
</reference>